<reference evidence="2" key="2">
    <citation type="submission" date="2021-08" db="EMBL/GenBank/DDBJ databases">
        <authorList>
            <person name="Tani A."/>
            <person name="Ola A."/>
            <person name="Ogura Y."/>
            <person name="Katsura K."/>
            <person name="Hayashi T."/>
        </authorList>
    </citation>
    <scope>NUCLEOTIDE SEQUENCE</scope>
    <source>
        <strain evidence="2">NBRC 103626</strain>
    </source>
</reference>
<comment type="caution">
    <text evidence="2">The sequence shown here is derived from an EMBL/GenBank/DDBJ whole genome shotgun (WGS) entry which is preliminary data.</text>
</comment>
<evidence type="ECO:0000313" key="3">
    <source>
        <dbReference type="Proteomes" id="UP001055108"/>
    </source>
</evidence>
<sequence>MLDDGFTYGGLVLGLAALALWLRLASRAVPSFETMLARYQDERVASEIGPPSGLGRLAVCATAMALTFSAIGYVIPD</sequence>
<dbReference type="EMBL" id="BPQM01000142">
    <property type="protein sequence ID" value="GJD81520.1"/>
    <property type="molecule type" value="Genomic_DNA"/>
</dbReference>
<proteinExistence type="predicted"/>
<reference evidence="2" key="1">
    <citation type="journal article" date="2016" name="Front. Microbiol.">
        <title>Genome Sequence of the Piezophilic, Mesophilic Sulfate-Reducing Bacterium Desulfovibrio indicus J2T.</title>
        <authorList>
            <person name="Cao J."/>
            <person name="Maignien L."/>
            <person name="Shao Z."/>
            <person name="Alain K."/>
            <person name="Jebbar M."/>
        </authorList>
    </citation>
    <scope>NUCLEOTIDE SEQUENCE</scope>
    <source>
        <strain evidence="2">NBRC 103626</strain>
    </source>
</reference>
<accession>A0AA37HTD9</accession>
<organism evidence="2 3">
    <name type="scientific">Methylobacterium gregans</name>
    <dbReference type="NCBI Taxonomy" id="374424"/>
    <lineage>
        <taxon>Bacteria</taxon>
        <taxon>Pseudomonadati</taxon>
        <taxon>Pseudomonadota</taxon>
        <taxon>Alphaproteobacteria</taxon>
        <taxon>Hyphomicrobiales</taxon>
        <taxon>Methylobacteriaceae</taxon>
        <taxon>Methylobacterium</taxon>
    </lineage>
</organism>
<name>A0AA37HTD9_9HYPH</name>
<dbReference type="AlphaFoldDB" id="A0AA37HTD9"/>
<keyword evidence="1" id="KW-0472">Membrane</keyword>
<feature type="transmembrane region" description="Helical" evidence="1">
    <location>
        <begin position="53"/>
        <end position="75"/>
    </location>
</feature>
<evidence type="ECO:0000256" key="1">
    <source>
        <dbReference type="SAM" id="Phobius"/>
    </source>
</evidence>
<keyword evidence="1" id="KW-1133">Transmembrane helix</keyword>
<evidence type="ECO:0000313" key="2">
    <source>
        <dbReference type="EMBL" id="GJD81520.1"/>
    </source>
</evidence>
<dbReference type="RefSeq" id="WP_238306751.1">
    <property type="nucleotide sequence ID" value="NZ_BPQM01000142.1"/>
</dbReference>
<protein>
    <submittedName>
        <fullName evidence="2">Uncharacterized protein</fullName>
    </submittedName>
</protein>
<dbReference type="Proteomes" id="UP001055108">
    <property type="component" value="Unassembled WGS sequence"/>
</dbReference>
<feature type="transmembrane region" description="Helical" evidence="1">
    <location>
        <begin position="6"/>
        <end position="25"/>
    </location>
</feature>
<keyword evidence="1" id="KW-0812">Transmembrane</keyword>
<gene>
    <name evidence="2" type="ORF">NBEOAGPD_4771</name>
</gene>
<keyword evidence="3" id="KW-1185">Reference proteome</keyword>